<feature type="region of interest" description="Disordered" evidence="1">
    <location>
        <begin position="45"/>
        <end position="66"/>
    </location>
</feature>
<evidence type="ECO:0000313" key="2">
    <source>
        <dbReference type="EMBL" id="KAF3690062.1"/>
    </source>
</evidence>
<dbReference type="Proteomes" id="UP000503349">
    <property type="component" value="Chromosome 5"/>
</dbReference>
<protein>
    <submittedName>
        <fullName evidence="2">Uncharacterized protein</fullName>
    </submittedName>
</protein>
<evidence type="ECO:0000256" key="1">
    <source>
        <dbReference type="SAM" id="MobiDB-lite"/>
    </source>
</evidence>
<gene>
    <name evidence="2" type="ORF">EXN66_Car005734</name>
</gene>
<reference evidence="3" key="2">
    <citation type="submission" date="2019-02" db="EMBL/GenBank/DDBJ databases">
        <title>Opniocepnalus argus Var Kimnra genome.</title>
        <authorList>
            <person name="Zhou C."/>
            <person name="Xiao S."/>
        </authorList>
    </citation>
    <scope>NUCLEOTIDE SEQUENCE [LARGE SCALE GENOMIC DNA]</scope>
</reference>
<dbReference type="EMBL" id="CM015716">
    <property type="protein sequence ID" value="KAF3690062.1"/>
    <property type="molecule type" value="Genomic_DNA"/>
</dbReference>
<keyword evidence="3" id="KW-1185">Reference proteome</keyword>
<accession>A0A6G1PII9</accession>
<proteinExistence type="predicted"/>
<dbReference type="AlphaFoldDB" id="A0A6G1PII9"/>
<organism evidence="2 3">
    <name type="scientific">Channa argus</name>
    <name type="common">Northern snakehead</name>
    <name type="synonym">Ophicephalus argus</name>
    <dbReference type="NCBI Taxonomy" id="215402"/>
    <lineage>
        <taxon>Eukaryota</taxon>
        <taxon>Metazoa</taxon>
        <taxon>Chordata</taxon>
        <taxon>Craniata</taxon>
        <taxon>Vertebrata</taxon>
        <taxon>Euteleostomi</taxon>
        <taxon>Actinopterygii</taxon>
        <taxon>Neopterygii</taxon>
        <taxon>Teleostei</taxon>
        <taxon>Neoteleostei</taxon>
        <taxon>Acanthomorphata</taxon>
        <taxon>Anabantaria</taxon>
        <taxon>Anabantiformes</taxon>
        <taxon>Channoidei</taxon>
        <taxon>Channidae</taxon>
        <taxon>Channa</taxon>
    </lineage>
</organism>
<reference evidence="2 3" key="1">
    <citation type="submission" date="2019-02" db="EMBL/GenBank/DDBJ databases">
        <title>Opniocepnalus argus genome.</title>
        <authorList>
            <person name="Zhou C."/>
            <person name="Xiao S."/>
        </authorList>
    </citation>
    <scope>NUCLEOTIDE SEQUENCE [LARGE SCALE GENOMIC DNA]</scope>
    <source>
        <strain evidence="2">OARG1902GOOAL</strain>
        <tissue evidence="2">Muscle</tissue>
    </source>
</reference>
<evidence type="ECO:0000313" key="3">
    <source>
        <dbReference type="Proteomes" id="UP000503349"/>
    </source>
</evidence>
<sequence length="66" mass="7472">MSLSPEAQHLGLKQKQGKAFLTKGKDKVTCVNHNMTWRTEEVRVNKTGAKEENMTDNNGQKVKRSD</sequence>
<name>A0A6G1PII9_CHAAH</name>